<organism evidence="1">
    <name type="scientific">Arundo donax</name>
    <name type="common">Giant reed</name>
    <name type="synonym">Donax arundinaceus</name>
    <dbReference type="NCBI Taxonomy" id="35708"/>
    <lineage>
        <taxon>Eukaryota</taxon>
        <taxon>Viridiplantae</taxon>
        <taxon>Streptophyta</taxon>
        <taxon>Embryophyta</taxon>
        <taxon>Tracheophyta</taxon>
        <taxon>Spermatophyta</taxon>
        <taxon>Magnoliopsida</taxon>
        <taxon>Liliopsida</taxon>
        <taxon>Poales</taxon>
        <taxon>Poaceae</taxon>
        <taxon>PACMAD clade</taxon>
        <taxon>Arundinoideae</taxon>
        <taxon>Arundineae</taxon>
        <taxon>Arundo</taxon>
    </lineage>
</organism>
<evidence type="ECO:0000313" key="1">
    <source>
        <dbReference type="EMBL" id="JAD77255.1"/>
    </source>
</evidence>
<protein>
    <submittedName>
        <fullName evidence="1">Uncharacterized protein</fullName>
    </submittedName>
</protein>
<name>A0A0A9CV47_ARUDO</name>
<sequence length="106" mass="12400">MGRMVVMRNKKKLKQQKRRKGVQLACGRVLKQLWFPKLNMSCSRFLDKKLAFVGCLEQCCRLHVLNWCSSSCPTEALALENFIISYILYYGIIDYLPLSKYHYCAV</sequence>
<dbReference type="EMBL" id="GBRH01220640">
    <property type="protein sequence ID" value="JAD77255.1"/>
    <property type="molecule type" value="Transcribed_RNA"/>
</dbReference>
<proteinExistence type="predicted"/>
<accession>A0A0A9CV47</accession>
<reference evidence="1" key="1">
    <citation type="submission" date="2014-09" db="EMBL/GenBank/DDBJ databases">
        <authorList>
            <person name="Magalhaes I.L.F."/>
            <person name="Oliveira U."/>
            <person name="Santos F.R."/>
            <person name="Vidigal T.H.D.A."/>
            <person name="Brescovit A.D."/>
            <person name="Santos A.J."/>
        </authorList>
    </citation>
    <scope>NUCLEOTIDE SEQUENCE</scope>
    <source>
        <tissue evidence="1">Shoot tissue taken approximately 20 cm above the soil surface</tissue>
    </source>
</reference>
<reference evidence="1" key="2">
    <citation type="journal article" date="2015" name="Data Brief">
        <title>Shoot transcriptome of the giant reed, Arundo donax.</title>
        <authorList>
            <person name="Barrero R.A."/>
            <person name="Guerrero F.D."/>
            <person name="Moolhuijzen P."/>
            <person name="Goolsby J.A."/>
            <person name="Tidwell J."/>
            <person name="Bellgard S.E."/>
            <person name="Bellgard M.I."/>
        </authorList>
    </citation>
    <scope>NUCLEOTIDE SEQUENCE</scope>
    <source>
        <tissue evidence="1">Shoot tissue taken approximately 20 cm above the soil surface</tissue>
    </source>
</reference>
<dbReference type="AlphaFoldDB" id="A0A0A9CV47"/>